<dbReference type="Pfam" id="PF00728">
    <property type="entry name" value="Glyco_hydro_20"/>
    <property type="match status" value="1"/>
</dbReference>
<dbReference type="Pfam" id="PF14845">
    <property type="entry name" value="Glycohydro_20b2"/>
    <property type="match status" value="1"/>
</dbReference>
<dbReference type="GeneID" id="83213504"/>
<dbReference type="InterPro" id="IPR017853">
    <property type="entry name" value="GH"/>
</dbReference>
<dbReference type="GO" id="GO:0030203">
    <property type="term" value="P:glycosaminoglycan metabolic process"/>
    <property type="evidence" value="ECO:0007669"/>
    <property type="project" value="TreeGrafter"/>
</dbReference>
<dbReference type="SUPFAM" id="SSF55545">
    <property type="entry name" value="beta-N-acetylhexosaminidase-like domain"/>
    <property type="match status" value="1"/>
</dbReference>
<feature type="signal peptide" evidence="9">
    <location>
        <begin position="1"/>
        <end position="22"/>
    </location>
</feature>
<feature type="active site" description="Proton donor" evidence="8">
    <location>
        <position position="374"/>
    </location>
</feature>
<keyword evidence="6 7" id="KW-0326">Glycosidase</keyword>
<dbReference type="PIRSF" id="PIRSF001093">
    <property type="entry name" value="B-hxosamndse_ab_euk"/>
    <property type="match status" value="1"/>
</dbReference>
<dbReference type="Gene3D" id="3.20.20.80">
    <property type="entry name" value="Glycosidases"/>
    <property type="match status" value="1"/>
</dbReference>
<accession>A0AAD7XZ10</accession>
<keyword evidence="4 7" id="KW-0378">Hydrolase</keyword>
<dbReference type="PANTHER" id="PTHR22600:SF26">
    <property type="entry name" value="BETA-N-ACETYLHEXOSAMINIDASE"/>
    <property type="match status" value="1"/>
</dbReference>
<evidence type="ECO:0000259" key="10">
    <source>
        <dbReference type="Pfam" id="PF00728"/>
    </source>
</evidence>
<keyword evidence="13" id="KW-1185">Reference proteome</keyword>
<keyword evidence="5" id="KW-0325">Glycoprotein</keyword>
<dbReference type="AlphaFoldDB" id="A0AAD7XZ10"/>
<feature type="domain" description="Beta-hexosaminidase eukaryotic type N-terminal" evidence="11">
    <location>
        <begin position="28"/>
        <end position="164"/>
    </location>
</feature>
<dbReference type="InterPro" id="IPR025705">
    <property type="entry name" value="Beta_hexosaminidase_sua/sub"/>
</dbReference>
<dbReference type="EC" id="3.2.1.52" evidence="7"/>
<feature type="domain" description="Glycoside hydrolase family 20 catalytic" evidence="10">
    <location>
        <begin position="207"/>
        <end position="578"/>
    </location>
</feature>
<organism evidence="12 13">
    <name type="scientific">Lichtheimia ornata</name>
    <dbReference type="NCBI Taxonomy" id="688661"/>
    <lineage>
        <taxon>Eukaryota</taxon>
        <taxon>Fungi</taxon>
        <taxon>Fungi incertae sedis</taxon>
        <taxon>Mucoromycota</taxon>
        <taxon>Mucoromycotina</taxon>
        <taxon>Mucoromycetes</taxon>
        <taxon>Mucorales</taxon>
        <taxon>Lichtheimiaceae</taxon>
        <taxon>Lichtheimia</taxon>
    </lineage>
</organism>
<evidence type="ECO:0000256" key="4">
    <source>
        <dbReference type="ARBA" id="ARBA00022801"/>
    </source>
</evidence>
<sequence>MHGYGVFWLLLLLLHFTSWAVALERVFLWPIPQHVVSGNVDLKLDPSFHIRGPDEIQDAIKRCMNTILADRWIPVQVPLEDDDPTLDEQQPHFNTNNENKQHVFVNNKANTLSTLEVSIDDVNAKLEFGVDESYTLDISDKGSATLAAKTKWGALYGLETFSQLVQAYKTSSSIEDYDDQEEQGFDTSVENLFIPETPIHIEDAPAYSHRGLMLDTARNYFPVMDILRMIDGMAYNKMNVFHWHITDSQSFPLRLESIPELAEHGAYVLGQRRLVYNKKDVERVVDYARARGVRVIPEIDMPAHTASWSESHKEITTCAGRFFLDPDNKGQYAAQPTTGQLNPVLEETYHLVEKAISEVASLFPDAWYHGGGDEPFYKCWEQDAHVQHYMKTHNATGDDLLYKFLKREIEFIRESEKTPVLWEDPVTINNLELKDVVLQVWINPVQQAVKKGYKVIASHAQFWYLDCGKGGWTGNDTSYDEQVPPEIPDSLAEELERYQVKDNYRPSNWGGSGNDWCSPFKTWQRIYSYDMAFNLTQEEAKLVLGGEVALWTEQTDPVGMDTRLWPRTAAAAEVLWSGRLVKRGIQAEALQPLWCGKNPRMCDSQYPEAFLQDRHKEGAIKHSVPGAINVDEGDQ</sequence>
<dbReference type="Gene3D" id="3.30.379.10">
    <property type="entry name" value="Chitobiase/beta-hexosaminidase domain 2-like"/>
    <property type="match status" value="1"/>
</dbReference>
<evidence type="ECO:0000259" key="11">
    <source>
        <dbReference type="Pfam" id="PF14845"/>
    </source>
</evidence>
<name>A0AAD7XZ10_9FUNG</name>
<dbReference type="Proteomes" id="UP001234581">
    <property type="component" value="Unassembled WGS sequence"/>
</dbReference>
<dbReference type="EMBL" id="JARTCD010000026">
    <property type="protein sequence ID" value="KAJ8658086.1"/>
    <property type="molecule type" value="Genomic_DNA"/>
</dbReference>
<dbReference type="CDD" id="cd06562">
    <property type="entry name" value="GH20_HexA_HexB-like"/>
    <property type="match status" value="1"/>
</dbReference>
<dbReference type="SUPFAM" id="SSF51445">
    <property type="entry name" value="(Trans)glycosidases"/>
    <property type="match status" value="1"/>
</dbReference>
<dbReference type="InterPro" id="IPR029019">
    <property type="entry name" value="HEX_eukaryotic_N"/>
</dbReference>
<protein>
    <recommendedName>
        <fullName evidence="7">Beta-hexosaminidase</fullName>
        <ecNumber evidence="7">3.2.1.52</ecNumber>
    </recommendedName>
</protein>
<dbReference type="GO" id="GO:0005975">
    <property type="term" value="P:carbohydrate metabolic process"/>
    <property type="evidence" value="ECO:0007669"/>
    <property type="project" value="InterPro"/>
</dbReference>
<dbReference type="InterPro" id="IPR015883">
    <property type="entry name" value="Glyco_hydro_20_cat"/>
</dbReference>
<comment type="similarity">
    <text evidence="2 7">Belongs to the glycosyl hydrolase 20 family.</text>
</comment>
<feature type="chain" id="PRO_5041899965" description="Beta-hexosaminidase" evidence="9">
    <location>
        <begin position="23"/>
        <end position="635"/>
    </location>
</feature>
<evidence type="ECO:0000313" key="13">
    <source>
        <dbReference type="Proteomes" id="UP001234581"/>
    </source>
</evidence>
<dbReference type="RefSeq" id="XP_058342999.1">
    <property type="nucleotide sequence ID" value="XM_058486125.1"/>
</dbReference>
<evidence type="ECO:0000256" key="9">
    <source>
        <dbReference type="SAM" id="SignalP"/>
    </source>
</evidence>
<dbReference type="GO" id="GO:0016020">
    <property type="term" value="C:membrane"/>
    <property type="evidence" value="ECO:0007669"/>
    <property type="project" value="TreeGrafter"/>
</dbReference>
<evidence type="ECO:0000256" key="3">
    <source>
        <dbReference type="ARBA" id="ARBA00022729"/>
    </source>
</evidence>
<comment type="catalytic activity">
    <reaction evidence="1 7">
        <text>Hydrolysis of terminal non-reducing N-acetyl-D-hexosamine residues in N-acetyl-beta-D-hexosaminides.</text>
        <dbReference type="EC" id="3.2.1.52"/>
    </reaction>
</comment>
<evidence type="ECO:0000256" key="5">
    <source>
        <dbReference type="ARBA" id="ARBA00023180"/>
    </source>
</evidence>
<dbReference type="PRINTS" id="PR00738">
    <property type="entry name" value="GLHYDRLASE20"/>
</dbReference>
<evidence type="ECO:0000256" key="1">
    <source>
        <dbReference type="ARBA" id="ARBA00001231"/>
    </source>
</evidence>
<reference evidence="12 13" key="1">
    <citation type="submission" date="2023-03" db="EMBL/GenBank/DDBJ databases">
        <title>Genome sequence of Lichtheimia ornata CBS 291.66.</title>
        <authorList>
            <person name="Mohabir J.T."/>
            <person name="Shea T.P."/>
            <person name="Kurbessoian T."/>
            <person name="Berby B."/>
            <person name="Fontaine J."/>
            <person name="Livny J."/>
            <person name="Gnirke A."/>
            <person name="Stajich J.E."/>
            <person name="Cuomo C.A."/>
        </authorList>
    </citation>
    <scope>NUCLEOTIDE SEQUENCE [LARGE SCALE GENOMIC DNA]</scope>
    <source>
        <strain evidence="12">CBS 291.66</strain>
    </source>
</reference>
<dbReference type="GO" id="GO:0004563">
    <property type="term" value="F:beta-N-acetylhexosaminidase activity"/>
    <property type="evidence" value="ECO:0007669"/>
    <property type="project" value="UniProtKB-EC"/>
</dbReference>
<evidence type="ECO:0000256" key="2">
    <source>
        <dbReference type="ARBA" id="ARBA00006285"/>
    </source>
</evidence>
<gene>
    <name evidence="12" type="ORF">O0I10_006093</name>
</gene>
<dbReference type="InterPro" id="IPR029018">
    <property type="entry name" value="Hex-like_dom2"/>
</dbReference>
<keyword evidence="3 9" id="KW-0732">Signal</keyword>
<evidence type="ECO:0000256" key="8">
    <source>
        <dbReference type="PIRSR" id="PIRSR001093-1"/>
    </source>
</evidence>
<dbReference type="PANTHER" id="PTHR22600">
    <property type="entry name" value="BETA-HEXOSAMINIDASE"/>
    <property type="match status" value="1"/>
</dbReference>
<proteinExistence type="inferred from homology"/>
<evidence type="ECO:0000313" key="12">
    <source>
        <dbReference type="EMBL" id="KAJ8658086.1"/>
    </source>
</evidence>
<evidence type="ECO:0000256" key="7">
    <source>
        <dbReference type="PIRNR" id="PIRNR001093"/>
    </source>
</evidence>
<comment type="caution">
    <text evidence="12">The sequence shown here is derived from an EMBL/GenBank/DDBJ whole genome shotgun (WGS) entry which is preliminary data.</text>
</comment>
<evidence type="ECO:0000256" key="6">
    <source>
        <dbReference type="ARBA" id="ARBA00023295"/>
    </source>
</evidence>